<dbReference type="PANTHER" id="PTHR19836:SF19">
    <property type="entry name" value="SMALL RIBOSOMAL SUBUNIT PROTEIN US14M"/>
    <property type="match status" value="1"/>
</dbReference>
<keyword evidence="4" id="KW-0862">Zinc</keyword>
<evidence type="ECO:0000256" key="4">
    <source>
        <dbReference type="ARBA" id="ARBA00022833"/>
    </source>
</evidence>
<organism evidence="10 11">
    <name type="scientific">Planctomicrobium piriforme</name>
    <dbReference type="NCBI Taxonomy" id="1576369"/>
    <lineage>
        <taxon>Bacteria</taxon>
        <taxon>Pseudomonadati</taxon>
        <taxon>Planctomycetota</taxon>
        <taxon>Planctomycetia</taxon>
        <taxon>Planctomycetales</taxon>
        <taxon>Planctomycetaceae</taxon>
        <taxon>Planctomicrobium</taxon>
    </lineage>
</organism>
<protein>
    <recommendedName>
        <fullName evidence="8">Small ribosomal subunit protein uS14</fullName>
    </recommendedName>
</protein>
<comment type="function">
    <text evidence="1">Binds 16S rRNA, required for the assembly of 30S particles and may also be responsible for determining the conformation of the 16S rRNA at the A site.</text>
</comment>
<evidence type="ECO:0000256" key="1">
    <source>
        <dbReference type="ARBA" id="ARBA00003686"/>
    </source>
</evidence>
<reference evidence="11" key="1">
    <citation type="submission" date="2016-10" db="EMBL/GenBank/DDBJ databases">
        <authorList>
            <person name="Varghese N."/>
            <person name="Submissions S."/>
        </authorList>
    </citation>
    <scope>NUCLEOTIDE SEQUENCE [LARGE SCALE GENOMIC DNA]</scope>
    <source>
        <strain evidence="11">DSM 26348</strain>
    </source>
</reference>
<dbReference type="GO" id="GO:0046872">
    <property type="term" value="F:metal ion binding"/>
    <property type="evidence" value="ECO:0007669"/>
    <property type="project" value="UniProtKB-KW"/>
</dbReference>
<evidence type="ECO:0000256" key="5">
    <source>
        <dbReference type="ARBA" id="ARBA00022884"/>
    </source>
</evidence>
<keyword evidence="6 10" id="KW-0689">Ribosomal protein</keyword>
<evidence type="ECO:0000313" key="11">
    <source>
        <dbReference type="Proteomes" id="UP000199518"/>
    </source>
</evidence>
<dbReference type="GO" id="GO:0015935">
    <property type="term" value="C:small ribosomal subunit"/>
    <property type="evidence" value="ECO:0007669"/>
    <property type="project" value="TreeGrafter"/>
</dbReference>
<dbReference type="GO" id="GO:0006412">
    <property type="term" value="P:translation"/>
    <property type="evidence" value="ECO:0007669"/>
    <property type="project" value="InterPro"/>
</dbReference>
<evidence type="ECO:0000256" key="9">
    <source>
        <dbReference type="ARBA" id="ARBA00047110"/>
    </source>
</evidence>
<accession>A0A1I3C734</accession>
<evidence type="ECO:0000256" key="7">
    <source>
        <dbReference type="ARBA" id="ARBA00023274"/>
    </source>
</evidence>
<dbReference type="InterPro" id="IPR043140">
    <property type="entry name" value="Ribosomal_uS14_sf"/>
</dbReference>
<dbReference type="GO" id="GO:0003735">
    <property type="term" value="F:structural constituent of ribosome"/>
    <property type="evidence" value="ECO:0007669"/>
    <property type="project" value="InterPro"/>
</dbReference>
<dbReference type="InterPro" id="IPR023053">
    <property type="entry name" value="Ribosomal_uS14_bact"/>
</dbReference>
<dbReference type="Proteomes" id="UP000199518">
    <property type="component" value="Unassembled WGS sequence"/>
</dbReference>
<dbReference type="AlphaFoldDB" id="A0A1I3C734"/>
<keyword evidence="2" id="KW-0479">Metal-binding</keyword>
<keyword evidence="11" id="KW-1185">Reference proteome</keyword>
<keyword evidence="3" id="KW-0699">rRNA-binding</keyword>
<dbReference type="RefSeq" id="WP_092047842.1">
    <property type="nucleotide sequence ID" value="NZ_FOQD01000002.1"/>
</dbReference>
<dbReference type="STRING" id="1576369.SAMN05421753_102147"/>
<evidence type="ECO:0000313" key="10">
    <source>
        <dbReference type="EMBL" id="SFH70327.1"/>
    </source>
</evidence>
<dbReference type="EMBL" id="FOQD01000002">
    <property type="protein sequence ID" value="SFH70327.1"/>
    <property type="molecule type" value="Genomic_DNA"/>
</dbReference>
<keyword evidence="7" id="KW-0687">Ribonucleoprotein</keyword>
<proteinExistence type="predicted"/>
<comment type="subunit">
    <text evidence="9">Part of the 30S ribosomal subunit. Contacts proteins S3 and S10.</text>
</comment>
<dbReference type="SUPFAM" id="SSF57716">
    <property type="entry name" value="Glucocorticoid receptor-like (DNA-binding domain)"/>
    <property type="match status" value="1"/>
</dbReference>
<dbReference type="OrthoDB" id="9810484at2"/>
<evidence type="ECO:0000256" key="6">
    <source>
        <dbReference type="ARBA" id="ARBA00022980"/>
    </source>
</evidence>
<dbReference type="NCBIfam" id="NF005974">
    <property type="entry name" value="PRK08061.1"/>
    <property type="match status" value="1"/>
</dbReference>
<evidence type="ECO:0000256" key="2">
    <source>
        <dbReference type="ARBA" id="ARBA00022723"/>
    </source>
</evidence>
<dbReference type="GO" id="GO:0019843">
    <property type="term" value="F:rRNA binding"/>
    <property type="evidence" value="ECO:0007669"/>
    <property type="project" value="UniProtKB-KW"/>
</dbReference>
<dbReference type="PANTHER" id="PTHR19836">
    <property type="entry name" value="30S RIBOSOMAL PROTEIN S14"/>
    <property type="match status" value="1"/>
</dbReference>
<name>A0A1I3C734_9PLAN</name>
<dbReference type="InterPro" id="IPR001209">
    <property type="entry name" value="Ribosomal_uS14"/>
</dbReference>
<gene>
    <name evidence="10" type="ORF">SAMN05421753_102147</name>
</gene>
<dbReference type="PROSITE" id="PS00527">
    <property type="entry name" value="RIBOSOMAL_S14"/>
    <property type="match status" value="1"/>
</dbReference>
<sequence length="61" mass="6916">MATKAQVAKSKKTPKFSSRLVRRCQLCGRPRAVYQKFKICRICFRSLCLNGLVPGAKKASW</sequence>
<evidence type="ECO:0000256" key="8">
    <source>
        <dbReference type="ARBA" id="ARBA00035167"/>
    </source>
</evidence>
<evidence type="ECO:0000256" key="3">
    <source>
        <dbReference type="ARBA" id="ARBA00022730"/>
    </source>
</evidence>
<dbReference type="GO" id="GO:0005737">
    <property type="term" value="C:cytoplasm"/>
    <property type="evidence" value="ECO:0007669"/>
    <property type="project" value="UniProtKB-ARBA"/>
</dbReference>
<dbReference type="Pfam" id="PF00253">
    <property type="entry name" value="Ribosomal_S14"/>
    <property type="match status" value="1"/>
</dbReference>
<dbReference type="InterPro" id="IPR018271">
    <property type="entry name" value="Ribosomal_uS14_CS"/>
</dbReference>
<dbReference type="Gene3D" id="4.10.830.10">
    <property type="entry name" value="30s Ribosomal Protein S14, Chain N"/>
    <property type="match status" value="1"/>
</dbReference>
<keyword evidence="5" id="KW-0694">RNA-binding</keyword>